<protein>
    <recommendedName>
        <fullName evidence="4">HTH psq-type domain-containing protein</fullName>
    </recommendedName>
</protein>
<name>A0A834I6R9_RHYFE</name>
<dbReference type="SUPFAM" id="SSF46689">
    <property type="entry name" value="Homeodomain-like"/>
    <property type="match status" value="1"/>
</dbReference>
<dbReference type="Gene3D" id="1.10.10.10">
    <property type="entry name" value="Winged helix-like DNA-binding domain superfamily/Winged helix DNA-binding domain"/>
    <property type="match status" value="1"/>
</dbReference>
<dbReference type="EMBL" id="JAACXV010011595">
    <property type="protein sequence ID" value="KAF7275019.1"/>
    <property type="molecule type" value="Genomic_DNA"/>
</dbReference>
<feature type="region of interest" description="Disordered" evidence="3">
    <location>
        <begin position="64"/>
        <end position="89"/>
    </location>
</feature>
<dbReference type="Pfam" id="PF04218">
    <property type="entry name" value="CENP-B_N"/>
    <property type="match status" value="1"/>
</dbReference>
<dbReference type="InterPro" id="IPR007889">
    <property type="entry name" value="HTH_Psq"/>
</dbReference>
<comment type="subcellular location">
    <subcellularLocation>
        <location evidence="1 2">Nucleus</location>
    </subcellularLocation>
</comment>
<dbReference type="Proteomes" id="UP000625711">
    <property type="component" value="Unassembled WGS sequence"/>
</dbReference>
<dbReference type="PROSITE" id="PS50960">
    <property type="entry name" value="HTH_PSQ"/>
    <property type="match status" value="1"/>
</dbReference>
<comment type="caution">
    <text evidence="5">The sequence shown here is derived from an EMBL/GenBank/DDBJ whole genome shotgun (WGS) entry which is preliminary data.</text>
</comment>
<organism evidence="5 6">
    <name type="scientific">Rhynchophorus ferrugineus</name>
    <name type="common">Red palm weevil</name>
    <name type="synonym">Curculio ferrugineus</name>
    <dbReference type="NCBI Taxonomy" id="354439"/>
    <lineage>
        <taxon>Eukaryota</taxon>
        <taxon>Metazoa</taxon>
        <taxon>Ecdysozoa</taxon>
        <taxon>Arthropoda</taxon>
        <taxon>Hexapoda</taxon>
        <taxon>Insecta</taxon>
        <taxon>Pterygota</taxon>
        <taxon>Neoptera</taxon>
        <taxon>Endopterygota</taxon>
        <taxon>Coleoptera</taxon>
        <taxon>Polyphaga</taxon>
        <taxon>Cucujiformia</taxon>
        <taxon>Curculionidae</taxon>
        <taxon>Dryophthorinae</taxon>
        <taxon>Rhynchophorus</taxon>
    </lineage>
</organism>
<feature type="domain" description="HTH psq-type" evidence="4">
    <location>
        <begin position="1"/>
        <end position="52"/>
    </location>
</feature>
<evidence type="ECO:0000256" key="2">
    <source>
        <dbReference type="PROSITE-ProRule" id="PRU00320"/>
    </source>
</evidence>
<evidence type="ECO:0000256" key="3">
    <source>
        <dbReference type="SAM" id="MobiDB-lite"/>
    </source>
</evidence>
<feature type="compositionally biased region" description="Polar residues" evidence="3">
    <location>
        <begin position="178"/>
        <end position="197"/>
    </location>
</feature>
<evidence type="ECO:0000313" key="5">
    <source>
        <dbReference type="EMBL" id="KAF7275019.1"/>
    </source>
</evidence>
<reference evidence="5" key="1">
    <citation type="submission" date="2020-08" db="EMBL/GenBank/DDBJ databases">
        <title>Genome sequencing and assembly of the red palm weevil Rhynchophorus ferrugineus.</title>
        <authorList>
            <person name="Dias G.B."/>
            <person name="Bergman C.M."/>
            <person name="Manee M."/>
        </authorList>
    </citation>
    <scope>NUCLEOTIDE SEQUENCE</scope>
    <source>
        <strain evidence="5">AA-2017</strain>
        <tissue evidence="5">Whole larva</tissue>
    </source>
</reference>
<dbReference type="OrthoDB" id="6624814at2759"/>
<keyword evidence="2" id="KW-0238">DNA-binding</keyword>
<gene>
    <name evidence="5" type="ORF">GWI33_012265</name>
</gene>
<dbReference type="InterPro" id="IPR036388">
    <property type="entry name" value="WH-like_DNA-bd_sf"/>
</dbReference>
<dbReference type="GO" id="GO:0005634">
    <property type="term" value="C:nucleus"/>
    <property type="evidence" value="ECO:0007669"/>
    <property type="project" value="UniProtKB-SubCell"/>
</dbReference>
<dbReference type="GO" id="GO:0003677">
    <property type="term" value="F:DNA binding"/>
    <property type="evidence" value="ECO:0007669"/>
    <property type="project" value="UniProtKB-UniRule"/>
</dbReference>
<feature type="region of interest" description="Disordered" evidence="3">
    <location>
        <begin position="178"/>
        <end position="219"/>
    </location>
</feature>
<sequence>MSASNKRPRRSSSFKLIAVERVKNGERQACVSRDLNIPESTLRRWIKNERKLIDEREEEIGGVANKRRKVASEDTSMGPNRESRSEVSAGMTYTAETTSMDIISSLSSIPLCARICGFEYGRIFRLFMNRLPDVTVDPFWLGFYKCQEILERHFGQIRRVRVEVYNFPLRMEDFLQTENESQGQTQPSTWSASQEHSGATGHGADTSSSETEPNLSTSYPPVQHYQDVMTTLGFLQFILDYTKHCGFAYAFNYYSATRTLPVLESKPFLYGLNEINLLFNRFQHRSRESSQSEH</sequence>
<dbReference type="InterPro" id="IPR009057">
    <property type="entry name" value="Homeodomain-like_sf"/>
</dbReference>
<feature type="DNA-binding region" description="H-T-H motif" evidence="2">
    <location>
        <begin position="28"/>
        <end position="48"/>
    </location>
</feature>
<keyword evidence="6" id="KW-1185">Reference proteome</keyword>
<dbReference type="AlphaFoldDB" id="A0A834I6R9"/>
<accession>A0A834I6R9</accession>
<evidence type="ECO:0000259" key="4">
    <source>
        <dbReference type="PROSITE" id="PS50960"/>
    </source>
</evidence>
<keyword evidence="2" id="KW-0539">Nucleus</keyword>
<evidence type="ECO:0000313" key="6">
    <source>
        <dbReference type="Proteomes" id="UP000625711"/>
    </source>
</evidence>
<feature type="compositionally biased region" description="Polar residues" evidence="3">
    <location>
        <begin position="205"/>
        <end position="219"/>
    </location>
</feature>
<evidence type="ECO:0000256" key="1">
    <source>
        <dbReference type="ARBA" id="ARBA00004123"/>
    </source>
</evidence>
<proteinExistence type="predicted"/>